<feature type="transmembrane region" description="Helical" evidence="1">
    <location>
        <begin position="6"/>
        <end position="26"/>
    </location>
</feature>
<reference evidence="3 4" key="1">
    <citation type="submission" date="2020-01" db="EMBL/GenBank/DDBJ databases">
        <authorList>
            <person name="Sixt B."/>
            <person name="Schulz F."/>
            <person name="Kostanjsek R."/>
            <person name="Koestlbacher S."/>
            <person name="Collingro A."/>
            <person name="Toenshoff E."/>
            <person name="Horn M."/>
        </authorList>
    </citation>
    <scope>NUCLEOTIDE SEQUENCE [LARGE SCALE GENOMIC DNA]</scope>
    <source>
        <strain evidence="3 4">15C</strain>
    </source>
</reference>
<keyword evidence="1" id="KW-0812">Transmembrane</keyword>
<keyword evidence="1" id="KW-0472">Membrane</keyword>
<feature type="transmembrane region" description="Helical" evidence="1">
    <location>
        <begin position="33"/>
        <end position="53"/>
    </location>
</feature>
<dbReference type="InterPro" id="IPR016047">
    <property type="entry name" value="M23ase_b-sheet_dom"/>
</dbReference>
<name>A0ABX8Z2F7_9BACT</name>
<dbReference type="InterPro" id="IPR011055">
    <property type="entry name" value="Dup_hybrid_motif"/>
</dbReference>
<evidence type="ECO:0000259" key="2">
    <source>
        <dbReference type="Pfam" id="PF01551"/>
    </source>
</evidence>
<reference evidence="3 4" key="2">
    <citation type="submission" date="2021-05" db="EMBL/GenBank/DDBJ databases">
        <title>Ecology and evolution of chlamydial symbionts of arthropods.</title>
        <authorList>
            <person name="Halter T."/>
            <person name="Sixt B.S."/>
            <person name="Toenshoff E.R."/>
            <person name="Koestlbacher S."/>
            <person name="Schulz F."/>
            <person name="Kostanjsek R."/>
            <person name="Collingro A."/>
            <person name="Hendrickx F."/>
            <person name="Horn M."/>
        </authorList>
    </citation>
    <scope>NUCLEOTIDE SEQUENCE [LARGE SCALE GENOMIC DNA]</scope>
    <source>
        <strain evidence="3 4">15C</strain>
    </source>
</reference>
<keyword evidence="1" id="KW-1133">Transmembrane helix</keyword>
<dbReference type="InterPro" id="IPR050570">
    <property type="entry name" value="Cell_wall_metabolism_enzyme"/>
</dbReference>
<feature type="transmembrane region" description="Helical" evidence="1">
    <location>
        <begin position="59"/>
        <end position="78"/>
    </location>
</feature>
<organism evidence="3 4">
    <name type="scientific">Candidatus Rhabdochlamydia porcellionis</name>
    <dbReference type="NCBI Taxonomy" id="225148"/>
    <lineage>
        <taxon>Bacteria</taxon>
        <taxon>Pseudomonadati</taxon>
        <taxon>Chlamydiota</taxon>
        <taxon>Chlamydiia</taxon>
        <taxon>Parachlamydiales</taxon>
        <taxon>Candidatus Rhabdochlamydiaceae</taxon>
        <taxon>Candidatus Rhabdochlamydia</taxon>
    </lineage>
</organism>
<sequence length="305" mass="34962">MLYRALIFLIYVGFPCFFLIQMWYNYTTSLGKWMLQATLAGLYIFDLFLIGLWPIYSGYFFRYLFVLLFIVIFIKSAFNIEKEVFYKLSIRSVSSSLVYFSFICFFIYRIFLSLNGSNYSNPVDLSFPLKEGDFYMVHAGTNEAVNHHYGVSAQKYAMDILQINALGFRANKWSPKSLQDFCIFGSALYSPCDGIVVESLDQLEDLEPMTMDTKNPAGNYLAIHKSESEVIVILAHLMKGSLQVKKGDIVKQGQFIGRVGNSGRTSEPHLHIHAVLDHTGDFLFRGKGVPITFNHRFFVRNDLVH</sequence>
<dbReference type="SUPFAM" id="SSF51261">
    <property type="entry name" value="Duplicated hybrid motif"/>
    <property type="match status" value="1"/>
</dbReference>
<feature type="transmembrane region" description="Helical" evidence="1">
    <location>
        <begin position="90"/>
        <end position="111"/>
    </location>
</feature>
<keyword evidence="4" id="KW-1185">Reference proteome</keyword>
<gene>
    <name evidence="3" type="ORF">RHAB15C_0000096</name>
</gene>
<dbReference type="Gene3D" id="2.70.70.10">
    <property type="entry name" value="Glucose Permease (Domain IIA)"/>
    <property type="match status" value="1"/>
</dbReference>
<dbReference type="RefSeq" id="WP_194845073.1">
    <property type="nucleotide sequence ID" value="NZ_CP075585.1"/>
</dbReference>
<evidence type="ECO:0000313" key="4">
    <source>
        <dbReference type="Proteomes" id="UP000822862"/>
    </source>
</evidence>
<evidence type="ECO:0000313" key="3">
    <source>
        <dbReference type="EMBL" id="QZA58226.1"/>
    </source>
</evidence>
<proteinExistence type="predicted"/>
<dbReference type="Proteomes" id="UP000822862">
    <property type="component" value="Chromosome"/>
</dbReference>
<protein>
    <submittedName>
        <fullName evidence="3">Peptidase family M23</fullName>
    </submittedName>
</protein>
<dbReference type="CDD" id="cd12797">
    <property type="entry name" value="M23_peptidase"/>
    <property type="match status" value="1"/>
</dbReference>
<dbReference type="EMBL" id="CP075585">
    <property type="protein sequence ID" value="QZA58226.1"/>
    <property type="molecule type" value="Genomic_DNA"/>
</dbReference>
<dbReference type="PANTHER" id="PTHR21666">
    <property type="entry name" value="PEPTIDASE-RELATED"/>
    <property type="match status" value="1"/>
</dbReference>
<accession>A0ABX8Z2F7</accession>
<dbReference type="PANTHER" id="PTHR21666:SF285">
    <property type="entry name" value="M23 FAMILY METALLOPEPTIDASE"/>
    <property type="match status" value="1"/>
</dbReference>
<feature type="domain" description="M23ase beta-sheet core" evidence="2">
    <location>
        <begin position="185"/>
        <end position="274"/>
    </location>
</feature>
<evidence type="ECO:0000256" key="1">
    <source>
        <dbReference type="SAM" id="Phobius"/>
    </source>
</evidence>
<dbReference type="Pfam" id="PF01551">
    <property type="entry name" value="Peptidase_M23"/>
    <property type="match status" value="1"/>
</dbReference>